<keyword evidence="1" id="KW-0808">Transferase</keyword>
<keyword evidence="2" id="KW-0547">Nucleotide-binding</keyword>
<keyword evidence="9" id="KW-1185">Reference proteome</keyword>
<dbReference type="Gene3D" id="3.30.200.20">
    <property type="entry name" value="Phosphorylase Kinase, domain 1"/>
    <property type="match status" value="1"/>
</dbReference>
<evidence type="ECO:0000256" key="3">
    <source>
        <dbReference type="ARBA" id="ARBA00022777"/>
    </source>
</evidence>
<keyword evidence="6" id="KW-0472">Membrane</keyword>
<dbReference type="InterPro" id="IPR008271">
    <property type="entry name" value="Ser/Thr_kinase_AS"/>
</dbReference>
<accession>A0A4Z0G8Q3</accession>
<evidence type="ECO:0000313" key="8">
    <source>
        <dbReference type="EMBL" id="TGA92584.1"/>
    </source>
</evidence>
<feature type="transmembrane region" description="Helical" evidence="6">
    <location>
        <begin position="275"/>
        <end position="297"/>
    </location>
</feature>
<dbReference type="Pfam" id="PF13360">
    <property type="entry name" value="PQQ_2"/>
    <property type="match status" value="2"/>
</dbReference>
<dbReference type="PANTHER" id="PTHR43289">
    <property type="entry name" value="MITOGEN-ACTIVATED PROTEIN KINASE KINASE KINASE 20-RELATED"/>
    <property type="match status" value="1"/>
</dbReference>
<keyword evidence="3 8" id="KW-0418">Kinase</keyword>
<dbReference type="AlphaFoldDB" id="A0A4Z0G8Q3"/>
<dbReference type="Gene3D" id="1.10.510.10">
    <property type="entry name" value="Transferase(Phosphotransferase) domain 1"/>
    <property type="match status" value="1"/>
</dbReference>
<dbReference type="PROSITE" id="PS00108">
    <property type="entry name" value="PROTEIN_KINASE_ST"/>
    <property type="match status" value="1"/>
</dbReference>
<dbReference type="Pfam" id="PF00069">
    <property type="entry name" value="Pkinase"/>
    <property type="match status" value="1"/>
</dbReference>
<keyword evidence="4" id="KW-0067">ATP-binding</keyword>
<dbReference type="SMART" id="SM00564">
    <property type="entry name" value="PQQ"/>
    <property type="match status" value="3"/>
</dbReference>
<evidence type="ECO:0000259" key="7">
    <source>
        <dbReference type="PROSITE" id="PS50011"/>
    </source>
</evidence>
<keyword evidence="6" id="KW-0812">Transmembrane</keyword>
<dbReference type="GO" id="GO:0004674">
    <property type="term" value="F:protein serine/threonine kinase activity"/>
    <property type="evidence" value="ECO:0007669"/>
    <property type="project" value="UniProtKB-KW"/>
</dbReference>
<gene>
    <name evidence="8" type="ORF">E4099_27490</name>
</gene>
<protein>
    <submittedName>
        <fullName evidence="8">Serine/threonine protein kinase</fullName>
    </submittedName>
</protein>
<dbReference type="Gene3D" id="2.130.10.10">
    <property type="entry name" value="YVTN repeat-like/Quinoprotein amine dehydrogenase"/>
    <property type="match status" value="1"/>
</dbReference>
<dbReference type="CDD" id="cd14014">
    <property type="entry name" value="STKc_PknB_like"/>
    <property type="match status" value="1"/>
</dbReference>
<proteinExistence type="predicted"/>
<dbReference type="GO" id="GO:0005524">
    <property type="term" value="F:ATP binding"/>
    <property type="evidence" value="ECO:0007669"/>
    <property type="project" value="UniProtKB-KW"/>
</dbReference>
<dbReference type="InterPro" id="IPR015943">
    <property type="entry name" value="WD40/YVTN_repeat-like_dom_sf"/>
</dbReference>
<dbReference type="EMBL" id="SRID01000391">
    <property type="protein sequence ID" value="TGA92584.1"/>
    <property type="molecule type" value="Genomic_DNA"/>
</dbReference>
<dbReference type="InterPro" id="IPR011009">
    <property type="entry name" value="Kinase-like_dom_sf"/>
</dbReference>
<dbReference type="SUPFAM" id="SSF50969">
    <property type="entry name" value="YVTN repeat-like/Quinoprotein amine dehydrogenase"/>
    <property type="match status" value="1"/>
</dbReference>
<feature type="region of interest" description="Disordered" evidence="5">
    <location>
        <begin position="243"/>
        <end position="271"/>
    </location>
</feature>
<name>A0A4Z0G8Q3_9ACTN</name>
<dbReference type="InterPro" id="IPR011044">
    <property type="entry name" value="Quino_amine_DH_bsu"/>
</dbReference>
<reference evidence="8 9" key="1">
    <citation type="submission" date="2019-03" db="EMBL/GenBank/DDBJ databases">
        <authorList>
            <person name="Gonzalez-Pimentel J.L."/>
        </authorList>
    </citation>
    <scope>NUCLEOTIDE SEQUENCE [LARGE SCALE GENOMIC DNA]</scope>
    <source>
        <strain evidence="8 9">JCM 31289</strain>
    </source>
</reference>
<keyword evidence="6" id="KW-1133">Transmembrane helix</keyword>
<evidence type="ECO:0000313" key="9">
    <source>
        <dbReference type="Proteomes" id="UP000297948"/>
    </source>
</evidence>
<dbReference type="PANTHER" id="PTHR43289:SF34">
    <property type="entry name" value="SERINE_THREONINE-PROTEIN KINASE YBDM-RELATED"/>
    <property type="match status" value="1"/>
</dbReference>
<sequence length="720" mass="76198">MGVVYLARSASGRQVAVKVVHAQFAEDEEFRTRFRQEVAAARQVSGAFTAPVVDADPDAERPWMATLYVAGPTLAERLAEDGPLDAAELRRLALGLAEALRDIHRAGVVHRDLKPANVLMAKDGPRVIDFGISRAADNQTLTITGRVMGTPPFMSPEQLSRPREVTAASDVFSLAALLVFAATGHGPFDADSPYMTAYQVVHEPPALDQVAQPLRDLMADCLVKDPAARPGLPELMRRLRDLPEQGSSRVPEGEPAPTPVEYAPTSPGKRRRRTLSMLGAAVLALGAGIGGIMLYGFPGPDGGVRTAKGPAAGQGSVRLPSDWRPWELSLIKAAGVEPFDSDVGPGCLPSGTALFCGGLGLPVVRVNGADGRVNWRAKGLVTDARASDGGMQVSSVPFAVRHGLVFLQDTPEESHSRVVALRADTGELAWARKTTSAAESVLAGDLVVTSEPGDKGLVGLDATTGEVRWTTLAAKSDSCSPVVADGVPYALCASDGTGESDRTTLLRLDRQDGDPHSVAQPGMTDRMLGTHRGRLLFLPFVDSGLDEYPYLVQVDPHTGERHRVKLPPEAIGEAFLVGDRLFFVQESGRVTLVDPATGKKRWSNPTSLERLGSPAVVQAAGTVYLGTSSGRLIALDLGTGKELWQTGARSASSGWAEPPRVIPVRGAVTGMTGSGTLFSVDPGHPDAKPSPPASPLAPRPASPTRDGQKGLERWERTELP</sequence>
<organism evidence="8 9">
    <name type="scientific">Streptomyces palmae</name>
    <dbReference type="NCBI Taxonomy" id="1701085"/>
    <lineage>
        <taxon>Bacteria</taxon>
        <taxon>Bacillati</taxon>
        <taxon>Actinomycetota</taxon>
        <taxon>Actinomycetes</taxon>
        <taxon>Kitasatosporales</taxon>
        <taxon>Streptomycetaceae</taxon>
        <taxon>Streptomyces</taxon>
    </lineage>
</organism>
<feature type="region of interest" description="Disordered" evidence="5">
    <location>
        <begin position="673"/>
        <end position="720"/>
    </location>
</feature>
<feature type="compositionally biased region" description="Basic and acidic residues" evidence="5">
    <location>
        <begin position="706"/>
        <end position="720"/>
    </location>
</feature>
<dbReference type="SUPFAM" id="SSF50998">
    <property type="entry name" value="Quinoprotein alcohol dehydrogenase-like"/>
    <property type="match status" value="1"/>
</dbReference>
<comment type="caution">
    <text evidence="8">The sequence shown here is derived from an EMBL/GenBank/DDBJ whole genome shotgun (WGS) entry which is preliminary data.</text>
</comment>
<evidence type="ECO:0000256" key="6">
    <source>
        <dbReference type="SAM" id="Phobius"/>
    </source>
</evidence>
<evidence type="ECO:0000256" key="1">
    <source>
        <dbReference type="ARBA" id="ARBA00022679"/>
    </source>
</evidence>
<dbReference type="SMART" id="SM00220">
    <property type="entry name" value="S_TKc"/>
    <property type="match status" value="1"/>
</dbReference>
<dbReference type="Gene3D" id="2.40.10.480">
    <property type="match status" value="1"/>
</dbReference>
<dbReference type="SUPFAM" id="SSF56112">
    <property type="entry name" value="Protein kinase-like (PK-like)"/>
    <property type="match status" value="1"/>
</dbReference>
<dbReference type="Proteomes" id="UP000297948">
    <property type="component" value="Unassembled WGS sequence"/>
</dbReference>
<feature type="compositionally biased region" description="Pro residues" evidence="5">
    <location>
        <begin position="688"/>
        <end position="701"/>
    </location>
</feature>
<dbReference type="PROSITE" id="PS50011">
    <property type="entry name" value="PROTEIN_KINASE_DOM"/>
    <property type="match status" value="1"/>
</dbReference>
<dbReference type="InterPro" id="IPR000719">
    <property type="entry name" value="Prot_kinase_dom"/>
</dbReference>
<feature type="domain" description="Protein kinase" evidence="7">
    <location>
        <begin position="1"/>
        <end position="242"/>
    </location>
</feature>
<dbReference type="InterPro" id="IPR002372">
    <property type="entry name" value="PQQ_rpt_dom"/>
</dbReference>
<evidence type="ECO:0000256" key="5">
    <source>
        <dbReference type="SAM" id="MobiDB-lite"/>
    </source>
</evidence>
<keyword evidence="8" id="KW-0723">Serine/threonine-protein kinase</keyword>
<evidence type="ECO:0000256" key="4">
    <source>
        <dbReference type="ARBA" id="ARBA00022840"/>
    </source>
</evidence>
<dbReference type="InterPro" id="IPR018391">
    <property type="entry name" value="PQQ_b-propeller_rpt"/>
</dbReference>
<dbReference type="OrthoDB" id="9762169at2"/>
<dbReference type="InterPro" id="IPR011047">
    <property type="entry name" value="Quinoprotein_ADH-like_sf"/>
</dbReference>
<evidence type="ECO:0000256" key="2">
    <source>
        <dbReference type="ARBA" id="ARBA00022741"/>
    </source>
</evidence>